<dbReference type="InterPro" id="IPR036250">
    <property type="entry name" value="AcylCo_DH-like_C"/>
</dbReference>
<evidence type="ECO:0000256" key="8">
    <source>
        <dbReference type="RuleBase" id="RU362125"/>
    </source>
</evidence>
<sequence>MNFRLSEEHEMIRKMVRDFAENEVAPTAAERDEEERFDMEIFKKMAELGLTGIPWPEEYGGIGSDYLAYCIAVEELSRVCASTGVTLSAHTSLACWPLFKFGTEEQKQTYLRPLAEGSKIGAYGLTEPGSGSDAGGMKSTARLDGDNYILNGSKIFITNGGIADIYIVFALTNPNDNRSTTAFIIEKDFEGFAVGKKEKKLGIRSSPTTEIIFEDCKVPVKNVLGEVGQGFKIAMMTLDGGRNGIAAQAVGIAQGALDAAIAYAKERKQFGKPIVENQGISFKLADMATSIEASRLLTYQAAWLESAGLPYGKESAMSKLMAGDTAMKVTIEAVQIFGGYGYTKDYPVERYMRDAKITQIYEGTQEIQRLVISRMLTK</sequence>
<evidence type="ECO:0000256" key="3">
    <source>
        <dbReference type="ARBA" id="ARBA00022630"/>
    </source>
</evidence>
<dbReference type="GO" id="GO:0050660">
    <property type="term" value="F:flavin adenine dinucleotide binding"/>
    <property type="evidence" value="ECO:0007669"/>
    <property type="project" value="InterPro"/>
</dbReference>
<dbReference type="PROSITE" id="PS00072">
    <property type="entry name" value="ACYL_COA_DH_1"/>
    <property type="match status" value="1"/>
</dbReference>
<dbReference type="Pfam" id="PF02770">
    <property type="entry name" value="Acyl-CoA_dh_M"/>
    <property type="match status" value="1"/>
</dbReference>
<dbReference type="InterPro" id="IPR013786">
    <property type="entry name" value="AcylCoA_DH/ox_N"/>
</dbReference>
<dbReference type="CDD" id="cd01158">
    <property type="entry name" value="SCAD_SBCAD"/>
    <property type="match status" value="1"/>
</dbReference>
<dbReference type="FunFam" id="1.10.540.10:FF:000002">
    <property type="entry name" value="Acyl-CoA dehydrogenase FadE19"/>
    <property type="match status" value="1"/>
</dbReference>
<feature type="domain" description="Acyl-CoA dehydrogenase/oxidase C-terminal" evidence="9">
    <location>
        <begin position="228"/>
        <end position="375"/>
    </location>
</feature>
<dbReference type="Gene3D" id="1.10.540.10">
    <property type="entry name" value="Acyl-CoA dehydrogenase/oxidase, N-terminal domain"/>
    <property type="match status" value="1"/>
</dbReference>
<dbReference type="InterPro" id="IPR006091">
    <property type="entry name" value="Acyl-CoA_Oxase/DH_mid-dom"/>
</dbReference>
<keyword evidence="13" id="KW-1185">Reference proteome</keyword>
<evidence type="ECO:0000259" key="11">
    <source>
        <dbReference type="Pfam" id="PF02771"/>
    </source>
</evidence>
<feature type="domain" description="Acyl-CoA oxidase/dehydrogenase middle" evidence="10">
    <location>
        <begin position="122"/>
        <end position="216"/>
    </location>
</feature>
<evidence type="ECO:0000259" key="10">
    <source>
        <dbReference type="Pfam" id="PF02770"/>
    </source>
</evidence>
<dbReference type="InterPro" id="IPR009075">
    <property type="entry name" value="AcylCo_DH/oxidase_C"/>
</dbReference>
<dbReference type="InterPro" id="IPR009100">
    <property type="entry name" value="AcylCoA_DH/oxidase_NM_dom_sf"/>
</dbReference>
<protein>
    <recommendedName>
        <fullName evidence="7">Acyl-CoA dehydrogenase</fullName>
    </recommendedName>
</protein>
<dbReference type="SUPFAM" id="SSF56645">
    <property type="entry name" value="Acyl-CoA dehydrogenase NM domain-like"/>
    <property type="match status" value="1"/>
</dbReference>
<dbReference type="Pfam" id="PF02771">
    <property type="entry name" value="Acyl-CoA_dh_N"/>
    <property type="match status" value="1"/>
</dbReference>
<dbReference type="FunFam" id="1.20.140.10:FF:000004">
    <property type="entry name" value="Acyl-CoA dehydrogenase FadE25"/>
    <property type="match status" value="1"/>
</dbReference>
<evidence type="ECO:0000256" key="2">
    <source>
        <dbReference type="ARBA" id="ARBA00009347"/>
    </source>
</evidence>
<dbReference type="PANTHER" id="PTHR43884">
    <property type="entry name" value="ACYL-COA DEHYDROGENASE"/>
    <property type="match status" value="1"/>
</dbReference>
<comment type="similarity">
    <text evidence="2 8">Belongs to the acyl-CoA dehydrogenase family.</text>
</comment>
<evidence type="ECO:0000256" key="1">
    <source>
        <dbReference type="ARBA" id="ARBA00001974"/>
    </source>
</evidence>
<keyword evidence="5 8" id="KW-0560">Oxidoreductase</keyword>
<dbReference type="RefSeq" id="WP_213111270.1">
    <property type="nucleotide sequence ID" value="NZ_JAGYPJ010000001.1"/>
</dbReference>
<comment type="caution">
    <text evidence="12">The sequence shown here is derived from an EMBL/GenBank/DDBJ whole genome shotgun (WGS) entry which is preliminary data.</text>
</comment>
<reference evidence="12 13" key="1">
    <citation type="submission" date="2021-05" db="EMBL/GenBank/DDBJ databases">
        <title>Novel Bacillus species.</title>
        <authorList>
            <person name="Liu G."/>
        </authorList>
    </citation>
    <scope>NUCLEOTIDE SEQUENCE [LARGE SCALE GENOMIC DNA]</scope>
    <source>
        <strain evidence="12 13">FJAT-49732</strain>
    </source>
</reference>
<comment type="catalytic activity">
    <reaction evidence="6">
        <text>a 2,3-saturated acyl-CoA + A = a 2,3-dehydroacyl-CoA + AH2</text>
        <dbReference type="Rhea" id="RHEA:48608"/>
        <dbReference type="ChEBI" id="CHEBI:13193"/>
        <dbReference type="ChEBI" id="CHEBI:17499"/>
        <dbReference type="ChEBI" id="CHEBI:60015"/>
        <dbReference type="ChEBI" id="CHEBI:65111"/>
    </reaction>
</comment>
<keyword evidence="4 8" id="KW-0274">FAD</keyword>
<dbReference type="EMBL" id="JAGYPJ010000001">
    <property type="protein sequence ID" value="MBS4200723.1"/>
    <property type="molecule type" value="Genomic_DNA"/>
</dbReference>
<evidence type="ECO:0000259" key="9">
    <source>
        <dbReference type="Pfam" id="PF00441"/>
    </source>
</evidence>
<dbReference type="SUPFAM" id="SSF47203">
    <property type="entry name" value="Acyl-CoA dehydrogenase C-terminal domain-like"/>
    <property type="match status" value="1"/>
</dbReference>
<dbReference type="InterPro" id="IPR006089">
    <property type="entry name" value="Acyl-CoA_DH_CS"/>
</dbReference>
<dbReference type="PANTHER" id="PTHR43884:SF41">
    <property type="entry name" value="ACYL-COA DEHYDROGENASE"/>
    <property type="match status" value="1"/>
</dbReference>
<dbReference type="Gene3D" id="1.20.140.10">
    <property type="entry name" value="Butyryl-CoA Dehydrogenase, subunit A, domain 3"/>
    <property type="match status" value="1"/>
</dbReference>
<evidence type="ECO:0000313" key="12">
    <source>
        <dbReference type="EMBL" id="MBS4200723.1"/>
    </source>
</evidence>
<evidence type="ECO:0000256" key="6">
    <source>
        <dbReference type="ARBA" id="ARBA00052546"/>
    </source>
</evidence>
<evidence type="ECO:0000313" key="13">
    <source>
        <dbReference type="Proteomes" id="UP000682713"/>
    </source>
</evidence>
<comment type="cofactor">
    <cofactor evidence="1 8">
        <name>FAD</name>
        <dbReference type="ChEBI" id="CHEBI:57692"/>
    </cofactor>
</comment>
<organism evidence="12 13">
    <name type="scientific">Lederbergia citrisecunda</name>
    <dbReference type="NCBI Taxonomy" id="2833583"/>
    <lineage>
        <taxon>Bacteria</taxon>
        <taxon>Bacillati</taxon>
        <taxon>Bacillota</taxon>
        <taxon>Bacilli</taxon>
        <taxon>Bacillales</taxon>
        <taxon>Bacillaceae</taxon>
        <taxon>Lederbergia</taxon>
    </lineage>
</organism>
<proteinExistence type="inferred from homology"/>
<dbReference type="PROSITE" id="PS00073">
    <property type="entry name" value="ACYL_COA_DH_2"/>
    <property type="match status" value="1"/>
</dbReference>
<dbReference type="PIRSF" id="PIRSF016578">
    <property type="entry name" value="HsaA"/>
    <property type="match status" value="1"/>
</dbReference>
<keyword evidence="3 8" id="KW-0285">Flavoprotein</keyword>
<dbReference type="GO" id="GO:0003995">
    <property type="term" value="F:acyl-CoA dehydrogenase activity"/>
    <property type="evidence" value="ECO:0007669"/>
    <property type="project" value="InterPro"/>
</dbReference>
<feature type="domain" description="Acyl-CoA dehydrogenase/oxidase N-terminal" evidence="11">
    <location>
        <begin position="6"/>
        <end position="117"/>
    </location>
</feature>
<name>A0A942TNT8_9BACI</name>
<evidence type="ECO:0000256" key="7">
    <source>
        <dbReference type="ARBA" id="ARBA00067585"/>
    </source>
</evidence>
<dbReference type="Pfam" id="PF00441">
    <property type="entry name" value="Acyl-CoA_dh_1"/>
    <property type="match status" value="1"/>
</dbReference>
<evidence type="ECO:0000256" key="5">
    <source>
        <dbReference type="ARBA" id="ARBA00023002"/>
    </source>
</evidence>
<dbReference type="Gene3D" id="2.40.110.10">
    <property type="entry name" value="Butyryl-CoA Dehydrogenase, subunit A, domain 2"/>
    <property type="match status" value="1"/>
</dbReference>
<gene>
    <name evidence="12" type="ORF">KHA93_13880</name>
</gene>
<accession>A0A942TNT8</accession>
<dbReference type="InterPro" id="IPR037069">
    <property type="entry name" value="AcylCoA_DH/ox_N_sf"/>
</dbReference>
<dbReference type="Proteomes" id="UP000682713">
    <property type="component" value="Unassembled WGS sequence"/>
</dbReference>
<evidence type="ECO:0000256" key="4">
    <source>
        <dbReference type="ARBA" id="ARBA00022827"/>
    </source>
</evidence>
<dbReference type="AlphaFoldDB" id="A0A942TNT8"/>
<dbReference type="InterPro" id="IPR046373">
    <property type="entry name" value="Acyl-CoA_Oxase/DH_mid-dom_sf"/>
</dbReference>
<dbReference type="FunFam" id="2.40.110.10:FF:000001">
    <property type="entry name" value="Acyl-CoA dehydrogenase, mitochondrial"/>
    <property type="match status" value="1"/>
</dbReference>